<evidence type="ECO:0000256" key="1">
    <source>
        <dbReference type="ARBA" id="ARBA00022679"/>
    </source>
</evidence>
<dbReference type="PANTHER" id="PTHR10434:SF55">
    <property type="entry name" value="POSSIBLE ACYLTRANSFERASE"/>
    <property type="match status" value="1"/>
</dbReference>
<dbReference type="SUPFAM" id="SSF69593">
    <property type="entry name" value="Glycerol-3-phosphate (1)-acyltransferase"/>
    <property type="match status" value="1"/>
</dbReference>
<comment type="caution">
    <text evidence="5">The sequence shown here is derived from an EMBL/GenBank/DDBJ whole genome shotgun (WGS) entry which is preliminary data.</text>
</comment>
<dbReference type="Proteomes" id="UP001223646">
    <property type="component" value="Unassembled WGS sequence"/>
</dbReference>
<dbReference type="AlphaFoldDB" id="A0AAW9SJP9"/>
<dbReference type="Gene3D" id="3.40.50.1000">
    <property type="entry name" value="HAD superfamily/HAD-like"/>
    <property type="match status" value="1"/>
</dbReference>
<reference evidence="5" key="2">
    <citation type="submission" date="2024-05" db="EMBL/GenBank/DDBJ databases">
        <authorList>
            <person name="Wolfe A."/>
        </authorList>
    </citation>
    <scope>NUCLEOTIDE SEQUENCE</scope>
    <source>
        <strain evidence="5">UMB1064</strain>
    </source>
</reference>
<keyword evidence="1" id="KW-0808">Transferase</keyword>
<dbReference type="SUPFAM" id="SSF56784">
    <property type="entry name" value="HAD-like"/>
    <property type="match status" value="1"/>
</dbReference>
<evidence type="ECO:0000313" key="6">
    <source>
        <dbReference type="Proteomes" id="UP001223646"/>
    </source>
</evidence>
<accession>A0AAW9SJP9</accession>
<dbReference type="RefSeq" id="WP_284826102.1">
    <property type="nucleotide sequence ID" value="NZ_JASOOY020000027.1"/>
</dbReference>
<evidence type="ECO:0000313" key="5">
    <source>
        <dbReference type="EMBL" id="MEO3717394.1"/>
    </source>
</evidence>
<keyword evidence="3" id="KW-0175">Coiled coil</keyword>
<dbReference type="GO" id="GO:0006654">
    <property type="term" value="P:phosphatidic acid biosynthetic process"/>
    <property type="evidence" value="ECO:0007669"/>
    <property type="project" value="TreeGrafter"/>
</dbReference>
<dbReference type="GO" id="GO:0005886">
    <property type="term" value="C:plasma membrane"/>
    <property type="evidence" value="ECO:0007669"/>
    <property type="project" value="TreeGrafter"/>
</dbReference>
<gene>
    <name evidence="5" type="ORF">QP460_007325</name>
</gene>
<dbReference type="EMBL" id="JASOOY020000027">
    <property type="protein sequence ID" value="MEO3717394.1"/>
    <property type="molecule type" value="Genomic_DNA"/>
</dbReference>
<dbReference type="InterPro" id="IPR002123">
    <property type="entry name" value="Plipid/glycerol_acylTrfase"/>
</dbReference>
<organism evidence="5 6">
    <name type="scientific">Corynebacterium amycolatum</name>
    <dbReference type="NCBI Taxonomy" id="43765"/>
    <lineage>
        <taxon>Bacteria</taxon>
        <taxon>Bacillati</taxon>
        <taxon>Actinomycetota</taxon>
        <taxon>Actinomycetes</taxon>
        <taxon>Mycobacteriales</taxon>
        <taxon>Corynebacteriaceae</taxon>
        <taxon>Corynebacterium</taxon>
    </lineage>
</organism>
<feature type="domain" description="Phospholipid/glycerol acyltransferase" evidence="4">
    <location>
        <begin position="39"/>
        <end position="153"/>
    </location>
</feature>
<dbReference type="SMART" id="SM00563">
    <property type="entry name" value="PlsC"/>
    <property type="match status" value="1"/>
</dbReference>
<dbReference type="InterPro" id="IPR036412">
    <property type="entry name" value="HAD-like_sf"/>
</dbReference>
<dbReference type="PANTHER" id="PTHR10434">
    <property type="entry name" value="1-ACYL-SN-GLYCEROL-3-PHOSPHATE ACYLTRANSFERASE"/>
    <property type="match status" value="1"/>
</dbReference>
<keyword evidence="2 5" id="KW-0012">Acyltransferase</keyword>
<evidence type="ECO:0000259" key="4">
    <source>
        <dbReference type="SMART" id="SM00563"/>
    </source>
</evidence>
<sequence length="549" mass="60963">MFKDPVYLTIIGLARTVFFAQGLKFTVKGWENVPKDSGAVLVTNHTGYMDFTYVGLPFRKHRRFVRFMAKKEVFDHSVAGPIMRACKHIPVDRTDGSKSFEEACAKLENDELVGIFPESTISRSFEVKNLKSGAVRMAQRTGKPIIPVLIVGSQRVWTKGHPKHLGRSNTPIHITVLPPWTPEGNPAEATEKLHEIMDQGVRQLWDEYAAEEGPLPKGAYWVPARLGGGAPTFEEAQAEDLKVEEERQRIRHLRGDLAAFKEKLAESAREFGDSAREFGDQTRQQFLDASQTMSAESARRREQTTALLAQFRQAVEQMADDAVAGAKESKESVRTATDSMRVTFREAYVQLEKASASGVEQTQQTVYRLIGQSMMIRDKLPQRLNRLITAQPETLIFDYPASLADDAGTISEETIRALQQLGDVGATIVVLHESGDKPNLSALELVDLQVVELPEGASKLDVTNAVVSTLRKQARKEETAILFAGRSNFEEATQRVGMPVAMADADWPLLKNADWVIDTVEHGGVAATLQLLHDRFCDDGEDDNSEDGK</sequence>
<dbReference type="Pfam" id="PF01553">
    <property type="entry name" value="Acyltransferase"/>
    <property type="match status" value="1"/>
</dbReference>
<evidence type="ECO:0000256" key="3">
    <source>
        <dbReference type="SAM" id="Coils"/>
    </source>
</evidence>
<reference evidence="5" key="1">
    <citation type="submission" date="2023-05" db="EMBL/GenBank/DDBJ databases">
        <authorList>
            <person name="Du J."/>
        </authorList>
    </citation>
    <scope>NUCLEOTIDE SEQUENCE</scope>
    <source>
        <strain evidence="5">UMB1064</strain>
    </source>
</reference>
<proteinExistence type="predicted"/>
<feature type="coiled-coil region" evidence="3">
    <location>
        <begin position="243"/>
        <end position="270"/>
    </location>
</feature>
<name>A0AAW9SJP9_CORAY</name>
<dbReference type="GO" id="GO:0003841">
    <property type="term" value="F:1-acylglycerol-3-phosphate O-acyltransferase activity"/>
    <property type="evidence" value="ECO:0007669"/>
    <property type="project" value="TreeGrafter"/>
</dbReference>
<dbReference type="InterPro" id="IPR023214">
    <property type="entry name" value="HAD_sf"/>
</dbReference>
<evidence type="ECO:0000256" key="2">
    <source>
        <dbReference type="ARBA" id="ARBA00023315"/>
    </source>
</evidence>
<dbReference type="CDD" id="cd07989">
    <property type="entry name" value="LPLAT_AGPAT-like"/>
    <property type="match status" value="1"/>
</dbReference>
<protein>
    <submittedName>
        <fullName evidence="5">1-acyl-sn-glycerol-3-phosphate acyltransferase</fullName>
    </submittedName>
</protein>